<dbReference type="PANTHER" id="PTHR24320">
    <property type="entry name" value="RETINOL DEHYDROGENASE"/>
    <property type="match status" value="1"/>
</dbReference>
<dbReference type="PRINTS" id="PR00081">
    <property type="entry name" value="GDHRDH"/>
</dbReference>
<dbReference type="PRINTS" id="PR00080">
    <property type="entry name" value="SDRFAMILY"/>
</dbReference>
<organism evidence="4 5">
    <name type="scientific">Flammeovirga agarivorans</name>
    <dbReference type="NCBI Taxonomy" id="2726742"/>
    <lineage>
        <taxon>Bacteria</taxon>
        <taxon>Pseudomonadati</taxon>
        <taxon>Bacteroidota</taxon>
        <taxon>Cytophagia</taxon>
        <taxon>Cytophagales</taxon>
        <taxon>Flammeovirgaceae</taxon>
        <taxon>Flammeovirga</taxon>
    </lineage>
</organism>
<dbReference type="InterPro" id="IPR036291">
    <property type="entry name" value="NAD(P)-bd_dom_sf"/>
</dbReference>
<dbReference type="EMBL" id="JABAIL010000011">
    <property type="protein sequence ID" value="NLR94356.1"/>
    <property type="molecule type" value="Genomic_DNA"/>
</dbReference>
<gene>
    <name evidence="4" type="ORF">HGP29_24340</name>
</gene>
<dbReference type="Proteomes" id="UP000585050">
    <property type="component" value="Unassembled WGS sequence"/>
</dbReference>
<dbReference type="RefSeq" id="WP_168885067.1">
    <property type="nucleotide sequence ID" value="NZ_JABAIL010000011.1"/>
</dbReference>
<keyword evidence="5" id="KW-1185">Reference proteome</keyword>
<evidence type="ECO:0000256" key="1">
    <source>
        <dbReference type="ARBA" id="ARBA00006484"/>
    </source>
</evidence>
<protein>
    <submittedName>
        <fullName evidence="4">SDR family NAD(P)-dependent oxidoreductase</fullName>
    </submittedName>
</protein>
<accession>A0A7X8SQB2</accession>
<comment type="similarity">
    <text evidence="1 3">Belongs to the short-chain dehydrogenases/reductases (SDR) family.</text>
</comment>
<comment type="caution">
    <text evidence="4">The sequence shown here is derived from an EMBL/GenBank/DDBJ whole genome shotgun (WGS) entry which is preliminary data.</text>
</comment>
<dbReference type="AlphaFoldDB" id="A0A7X8SQB2"/>
<dbReference type="Pfam" id="PF00106">
    <property type="entry name" value="adh_short"/>
    <property type="match status" value="1"/>
</dbReference>
<dbReference type="InterPro" id="IPR002347">
    <property type="entry name" value="SDR_fam"/>
</dbReference>
<dbReference type="PANTHER" id="PTHR24320:SF148">
    <property type="entry name" value="NAD(P)-BINDING ROSSMANN-FOLD SUPERFAMILY PROTEIN"/>
    <property type="match status" value="1"/>
</dbReference>
<dbReference type="Gene3D" id="3.40.50.720">
    <property type="entry name" value="NAD(P)-binding Rossmann-like Domain"/>
    <property type="match status" value="1"/>
</dbReference>
<keyword evidence="2" id="KW-0560">Oxidoreductase</keyword>
<dbReference type="SUPFAM" id="SSF51735">
    <property type="entry name" value="NAD(P)-binding Rossmann-fold domains"/>
    <property type="match status" value="1"/>
</dbReference>
<evidence type="ECO:0000313" key="4">
    <source>
        <dbReference type="EMBL" id="NLR94356.1"/>
    </source>
</evidence>
<name>A0A7X8SQB2_9BACT</name>
<evidence type="ECO:0000313" key="5">
    <source>
        <dbReference type="Proteomes" id="UP000585050"/>
    </source>
</evidence>
<evidence type="ECO:0000256" key="3">
    <source>
        <dbReference type="RuleBase" id="RU000363"/>
    </source>
</evidence>
<proteinExistence type="inferred from homology"/>
<dbReference type="GO" id="GO:0016491">
    <property type="term" value="F:oxidoreductase activity"/>
    <property type="evidence" value="ECO:0007669"/>
    <property type="project" value="UniProtKB-KW"/>
</dbReference>
<reference evidence="4 5" key="1">
    <citation type="submission" date="2020-04" db="EMBL/GenBank/DDBJ databases">
        <title>Flammeovirga sp. SR4, a novel species isolated from seawater.</title>
        <authorList>
            <person name="Wang X."/>
        </authorList>
    </citation>
    <scope>NUCLEOTIDE SEQUENCE [LARGE SCALE GENOMIC DNA]</scope>
    <source>
        <strain evidence="4 5">SR4</strain>
    </source>
</reference>
<sequence>MKKNILITGSTDGIGKSTAFKLAEEGHTLYLHGRNSKRLNQLIDTIKEETNNNNIYGFVADFADLSDVKRMSDEVQKGVKYLDVLINNAGVFNSPISYSKQGYDIRYAVNYLAPYLLTRELLPLLNLGQQSRIINLSSAAQSEVSYDVLMGKQPSNANASYAQSKLALTMWSYYLAHQLEGITVISVNPGSLLNTKMALEAYGQHWSPVDKGANILYDLALSENHAAHNGDYFDNDAGRYAKAHPDTYNESAVNQLIDVTNKILQ</sequence>
<evidence type="ECO:0000256" key="2">
    <source>
        <dbReference type="ARBA" id="ARBA00023002"/>
    </source>
</evidence>